<comment type="caution">
    <text evidence="1">The sequence shown here is derived from an EMBL/GenBank/DDBJ whole genome shotgun (WGS) entry which is preliminary data.</text>
</comment>
<reference evidence="1 2" key="1">
    <citation type="journal article" date="2015" name="Nature">
        <title>rRNA introns, odd ribosomes, and small enigmatic genomes across a large radiation of phyla.</title>
        <authorList>
            <person name="Brown C.T."/>
            <person name="Hug L.A."/>
            <person name="Thomas B.C."/>
            <person name="Sharon I."/>
            <person name="Castelle C.J."/>
            <person name="Singh A."/>
            <person name="Wilkins M.J."/>
            <person name="Williams K.H."/>
            <person name="Banfield J.F."/>
        </authorList>
    </citation>
    <scope>NUCLEOTIDE SEQUENCE [LARGE SCALE GENOMIC DNA]</scope>
</reference>
<gene>
    <name evidence="1" type="ORF">UV06_C0002G0147</name>
</gene>
<accession>A0A0G0Z3E6</accession>
<dbReference type="EMBL" id="LCDA01000002">
    <property type="protein sequence ID" value="KKS43245.1"/>
    <property type="molecule type" value="Genomic_DNA"/>
</dbReference>
<evidence type="ECO:0000313" key="2">
    <source>
        <dbReference type="Proteomes" id="UP000033854"/>
    </source>
</evidence>
<proteinExistence type="predicted"/>
<evidence type="ECO:0000313" key="1">
    <source>
        <dbReference type="EMBL" id="KKS43245.1"/>
    </source>
</evidence>
<sequence>MKKSGRLKDIAFYVGDKLYRAKVFVNRPTAIIIPDQNVLAYTNLGPKPDSSTEKNRYRKIVNPTEKEEVRIDVKQSRKRNRTIFDETGRLNNLTEVKYPEGEPFRCDCTSLVIAIREYTNPR</sequence>
<name>A0A0G0Z3E6_9BACT</name>
<dbReference type="Proteomes" id="UP000033854">
    <property type="component" value="Unassembled WGS sequence"/>
</dbReference>
<organism evidence="1 2">
    <name type="scientific">Candidatus Collierbacteria bacterium GW2011_GWA2_42_17</name>
    <dbReference type="NCBI Taxonomy" id="1618378"/>
    <lineage>
        <taxon>Bacteria</taxon>
        <taxon>Candidatus Collieribacteriota</taxon>
    </lineage>
</organism>
<dbReference type="AlphaFoldDB" id="A0A0G0Z3E6"/>
<protein>
    <submittedName>
        <fullName evidence="1">Uncharacterized protein</fullName>
    </submittedName>
</protein>